<sequence length="180" mass="20212">MSWLDWLRKQVTANDLERETPRPAAATASSATEDDPSDLPAPDDSNVPSELAGLDFYSAIAAHQRWKNRLKDVVRGQSQEALDPAVVGRCDACALGQWLAAQQSDLRISPELMTRLNEEHAQFHKLAAEVIRLSDQGLHQQALDALRTDAPYNRCSHRVTKLLSQIYFELSEFHKPDLRP</sequence>
<evidence type="ECO:0000259" key="2">
    <source>
        <dbReference type="Pfam" id="PF13682"/>
    </source>
</evidence>
<feature type="domain" description="Chemoreceptor zinc-binding" evidence="2">
    <location>
        <begin position="63"/>
        <end position="131"/>
    </location>
</feature>
<dbReference type="AlphaFoldDB" id="A0A1J5PIN4"/>
<dbReference type="EMBL" id="MLJW01007565">
    <property type="protein sequence ID" value="OIQ65139.1"/>
    <property type="molecule type" value="Genomic_DNA"/>
</dbReference>
<reference evidence="3" key="1">
    <citation type="submission" date="2016-10" db="EMBL/GenBank/DDBJ databases">
        <title>Sequence of Gallionella enrichment culture.</title>
        <authorList>
            <person name="Poehlein A."/>
            <person name="Muehling M."/>
            <person name="Daniel R."/>
        </authorList>
    </citation>
    <scope>NUCLEOTIDE SEQUENCE</scope>
</reference>
<dbReference type="Pfam" id="PF13682">
    <property type="entry name" value="CZB"/>
    <property type="match status" value="1"/>
</dbReference>
<gene>
    <name evidence="3" type="ORF">GALL_533050</name>
</gene>
<evidence type="ECO:0000313" key="3">
    <source>
        <dbReference type="EMBL" id="OIQ65139.1"/>
    </source>
</evidence>
<organism evidence="3">
    <name type="scientific">mine drainage metagenome</name>
    <dbReference type="NCBI Taxonomy" id="410659"/>
    <lineage>
        <taxon>unclassified sequences</taxon>
        <taxon>metagenomes</taxon>
        <taxon>ecological metagenomes</taxon>
    </lineage>
</organism>
<comment type="caution">
    <text evidence="3">The sequence shown here is derived from an EMBL/GenBank/DDBJ whole genome shotgun (WGS) entry which is preliminary data.</text>
</comment>
<protein>
    <submittedName>
        <fullName evidence="3">Diguanylate cyclase</fullName>
    </submittedName>
</protein>
<proteinExistence type="predicted"/>
<name>A0A1J5PIN4_9ZZZZ</name>
<feature type="compositionally biased region" description="Low complexity" evidence="1">
    <location>
        <begin position="22"/>
        <end position="31"/>
    </location>
</feature>
<feature type="region of interest" description="Disordered" evidence="1">
    <location>
        <begin position="12"/>
        <end position="47"/>
    </location>
</feature>
<dbReference type="InterPro" id="IPR025991">
    <property type="entry name" value="Chemoreceptor_zinc-bind_dom"/>
</dbReference>
<dbReference type="Gene3D" id="1.20.120.30">
    <property type="entry name" value="Aspartate receptor, ligand-binding domain"/>
    <property type="match status" value="1"/>
</dbReference>
<evidence type="ECO:0000256" key="1">
    <source>
        <dbReference type="SAM" id="MobiDB-lite"/>
    </source>
</evidence>
<accession>A0A1J5PIN4</accession>